<dbReference type="EMBL" id="CAJOBP010000778">
    <property type="protein sequence ID" value="CAF4219592.1"/>
    <property type="molecule type" value="Genomic_DNA"/>
</dbReference>
<feature type="compositionally biased region" description="Polar residues" evidence="1">
    <location>
        <begin position="53"/>
        <end position="67"/>
    </location>
</feature>
<protein>
    <submittedName>
        <fullName evidence="2">Uncharacterized protein</fullName>
    </submittedName>
</protein>
<dbReference type="AlphaFoldDB" id="A0A820CB70"/>
<reference evidence="2" key="1">
    <citation type="submission" date="2021-02" db="EMBL/GenBank/DDBJ databases">
        <authorList>
            <person name="Nowell W R."/>
        </authorList>
    </citation>
    <scope>NUCLEOTIDE SEQUENCE</scope>
</reference>
<organism evidence="2 7">
    <name type="scientific">Rotaria socialis</name>
    <dbReference type="NCBI Taxonomy" id="392032"/>
    <lineage>
        <taxon>Eukaryota</taxon>
        <taxon>Metazoa</taxon>
        <taxon>Spiralia</taxon>
        <taxon>Gnathifera</taxon>
        <taxon>Rotifera</taxon>
        <taxon>Eurotatoria</taxon>
        <taxon>Bdelloidea</taxon>
        <taxon>Philodinida</taxon>
        <taxon>Philodinidae</taxon>
        <taxon>Rotaria</taxon>
    </lineage>
</organism>
<dbReference type="Proteomes" id="UP000663851">
    <property type="component" value="Unassembled WGS sequence"/>
</dbReference>
<gene>
    <name evidence="3" type="ORF">HFQ381_LOCUS22408</name>
    <name evidence="5" type="ORF">QYT958_LOCUS4048</name>
    <name evidence="6" type="ORF">TOA249_LOCUS18470</name>
    <name evidence="4" type="ORF">TSG867_LOCUS15829</name>
    <name evidence="2" type="ORF">UJA718_LOCUS7649</name>
</gene>
<feature type="region of interest" description="Disordered" evidence="1">
    <location>
        <begin position="47"/>
        <end position="67"/>
    </location>
</feature>
<dbReference type="Proteomes" id="UP000663838">
    <property type="component" value="Unassembled WGS sequence"/>
</dbReference>
<dbReference type="EMBL" id="CAJOBS010001378">
    <property type="protein sequence ID" value="CAF4724191.1"/>
    <property type="molecule type" value="Genomic_DNA"/>
</dbReference>
<sequence length="81" mass="9371">MAEKQMDEDIVFAEMSNLMEQWKQKQITCEEFVAANQALIHKKYNNPTEDDISSLQSTNPKYVPSSSYTTGFCCRVEKQNE</sequence>
<evidence type="ECO:0000313" key="4">
    <source>
        <dbReference type="EMBL" id="CAF4436802.1"/>
    </source>
</evidence>
<evidence type="ECO:0000313" key="2">
    <source>
        <dbReference type="EMBL" id="CAF4219592.1"/>
    </source>
</evidence>
<proteinExistence type="predicted"/>
<dbReference type="EMBL" id="CAJOBQ010000939">
    <property type="protein sequence ID" value="CAF4436802.1"/>
    <property type="molecule type" value="Genomic_DNA"/>
</dbReference>
<dbReference type="Proteomes" id="UP000663873">
    <property type="component" value="Unassembled WGS sequence"/>
</dbReference>
<comment type="caution">
    <text evidence="2">The sequence shown here is derived from an EMBL/GenBank/DDBJ whole genome shotgun (WGS) entry which is preliminary data.</text>
</comment>
<dbReference type="Proteomes" id="UP000663848">
    <property type="component" value="Unassembled WGS sequence"/>
</dbReference>
<dbReference type="EMBL" id="CAJOBR010000300">
    <property type="protein sequence ID" value="CAF4493288.1"/>
    <property type="molecule type" value="Genomic_DNA"/>
</dbReference>
<dbReference type="EMBL" id="CAJOBO010002106">
    <property type="protein sequence ID" value="CAF4431867.1"/>
    <property type="molecule type" value="Genomic_DNA"/>
</dbReference>
<name>A0A820CB70_9BILA</name>
<accession>A0A820CB70</accession>
<dbReference type="Proteomes" id="UP000663862">
    <property type="component" value="Unassembled WGS sequence"/>
</dbReference>
<evidence type="ECO:0000313" key="6">
    <source>
        <dbReference type="EMBL" id="CAF4724191.1"/>
    </source>
</evidence>
<evidence type="ECO:0000313" key="5">
    <source>
        <dbReference type="EMBL" id="CAF4493288.1"/>
    </source>
</evidence>
<evidence type="ECO:0000313" key="7">
    <source>
        <dbReference type="Proteomes" id="UP000663873"/>
    </source>
</evidence>
<keyword evidence="7" id="KW-1185">Reference proteome</keyword>
<evidence type="ECO:0000256" key="1">
    <source>
        <dbReference type="SAM" id="MobiDB-lite"/>
    </source>
</evidence>
<evidence type="ECO:0000313" key="3">
    <source>
        <dbReference type="EMBL" id="CAF4431867.1"/>
    </source>
</evidence>